<evidence type="ECO:0000313" key="2">
    <source>
        <dbReference type="Proteomes" id="UP000317650"/>
    </source>
</evidence>
<evidence type="ECO:0000313" key="1">
    <source>
        <dbReference type="EMBL" id="THU52919.1"/>
    </source>
</evidence>
<gene>
    <name evidence="1" type="ORF">C4D60_Mb10t08970</name>
</gene>
<keyword evidence="2" id="KW-1185">Reference proteome</keyword>
<reference evidence="1 2" key="1">
    <citation type="journal article" date="2019" name="Nat. Plants">
        <title>Genome sequencing of Musa balbisiana reveals subgenome evolution and function divergence in polyploid bananas.</title>
        <authorList>
            <person name="Yao X."/>
        </authorList>
    </citation>
    <scope>NUCLEOTIDE SEQUENCE [LARGE SCALE GENOMIC DNA]</scope>
    <source>
        <strain evidence="2">cv. DH-PKW</strain>
        <tissue evidence="1">Leaves</tissue>
    </source>
</reference>
<accession>A0A4S8IWK0</accession>
<name>A0A4S8IWK0_MUSBA</name>
<proteinExistence type="predicted"/>
<protein>
    <submittedName>
        <fullName evidence="1">Uncharacterized protein</fullName>
    </submittedName>
</protein>
<dbReference type="Proteomes" id="UP000317650">
    <property type="component" value="Chromosome 10"/>
</dbReference>
<comment type="caution">
    <text evidence="1">The sequence shown here is derived from an EMBL/GenBank/DDBJ whole genome shotgun (WGS) entry which is preliminary data.</text>
</comment>
<dbReference type="EMBL" id="PYDT01000008">
    <property type="protein sequence ID" value="THU52919.1"/>
    <property type="molecule type" value="Genomic_DNA"/>
</dbReference>
<sequence length="75" mass="8356">MANQIDGASTLQPPTSVIPKAMFSIYFTGPYSKEMQPTSRNVQKGAWSKDRNHVVGIIRMDLSHSYIVSTMEPLV</sequence>
<dbReference type="AlphaFoldDB" id="A0A4S8IWK0"/>
<organism evidence="1 2">
    <name type="scientific">Musa balbisiana</name>
    <name type="common">Banana</name>
    <dbReference type="NCBI Taxonomy" id="52838"/>
    <lineage>
        <taxon>Eukaryota</taxon>
        <taxon>Viridiplantae</taxon>
        <taxon>Streptophyta</taxon>
        <taxon>Embryophyta</taxon>
        <taxon>Tracheophyta</taxon>
        <taxon>Spermatophyta</taxon>
        <taxon>Magnoliopsida</taxon>
        <taxon>Liliopsida</taxon>
        <taxon>Zingiberales</taxon>
        <taxon>Musaceae</taxon>
        <taxon>Musa</taxon>
    </lineage>
</organism>